<evidence type="ECO:0000259" key="3">
    <source>
        <dbReference type="PROSITE" id="PS51676"/>
    </source>
</evidence>
<feature type="compositionally biased region" description="Basic residues" evidence="1">
    <location>
        <begin position="548"/>
        <end position="560"/>
    </location>
</feature>
<proteinExistence type="predicted"/>
<evidence type="ECO:0000259" key="2">
    <source>
        <dbReference type="PROSITE" id="PS50020"/>
    </source>
</evidence>
<dbReference type="PROSITE" id="PS51676">
    <property type="entry name" value="FF"/>
    <property type="match status" value="2"/>
</dbReference>
<dbReference type="InterPro" id="IPR036020">
    <property type="entry name" value="WW_dom_sf"/>
</dbReference>
<evidence type="ECO:0000313" key="4">
    <source>
        <dbReference type="EMBL" id="CAK92043.1"/>
    </source>
</evidence>
<dbReference type="Pfam" id="PF00397">
    <property type="entry name" value="WW"/>
    <property type="match status" value="2"/>
</dbReference>
<accession>A0E9S6</accession>
<dbReference type="Pfam" id="PF01846">
    <property type="entry name" value="FF"/>
    <property type="match status" value="3"/>
</dbReference>
<dbReference type="STRING" id="5888.A0E9S6"/>
<feature type="compositionally biased region" description="Low complexity" evidence="1">
    <location>
        <begin position="529"/>
        <end position="539"/>
    </location>
</feature>
<dbReference type="SUPFAM" id="SSF81698">
    <property type="entry name" value="FF domain"/>
    <property type="match status" value="4"/>
</dbReference>
<dbReference type="InterPro" id="IPR001202">
    <property type="entry name" value="WW_dom"/>
</dbReference>
<dbReference type="eggNOG" id="KOG0152">
    <property type="taxonomic scope" value="Eukaryota"/>
</dbReference>
<dbReference type="Gene3D" id="2.20.70.10">
    <property type="match status" value="2"/>
</dbReference>
<dbReference type="InterPro" id="IPR036517">
    <property type="entry name" value="FF_domain_sf"/>
</dbReference>
<feature type="compositionally biased region" description="Basic and acidic residues" evidence="1">
    <location>
        <begin position="578"/>
        <end position="592"/>
    </location>
</feature>
<dbReference type="PANTHER" id="PTHR11864:SF0">
    <property type="entry name" value="PRP40 PRE-MRNA PROCESSING FACTOR 40 HOMOLOG A (YEAST)"/>
    <property type="match status" value="1"/>
</dbReference>
<dbReference type="PROSITE" id="PS01159">
    <property type="entry name" value="WW_DOMAIN_1"/>
    <property type="match status" value="1"/>
</dbReference>
<dbReference type="CDD" id="cd00201">
    <property type="entry name" value="WW"/>
    <property type="match status" value="2"/>
</dbReference>
<keyword evidence="5" id="KW-1185">Reference proteome</keyword>
<feature type="domain" description="FF" evidence="3">
    <location>
        <begin position="299"/>
        <end position="359"/>
    </location>
</feature>
<dbReference type="SMART" id="SM00456">
    <property type="entry name" value="WW"/>
    <property type="match status" value="2"/>
</dbReference>
<dbReference type="GeneID" id="5045225"/>
<feature type="compositionally biased region" description="Basic and acidic residues" evidence="1">
    <location>
        <begin position="561"/>
        <end position="570"/>
    </location>
</feature>
<dbReference type="SMART" id="SM00441">
    <property type="entry name" value="FF"/>
    <property type="match status" value="3"/>
</dbReference>
<dbReference type="PANTHER" id="PTHR11864">
    <property type="entry name" value="PRE-MRNA-PROCESSING PROTEIN PRP40"/>
    <property type="match status" value="1"/>
</dbReference>
<feature type="compositionally biased region" description="Basic residues" evidence="1">
    <location>
        <begin position="610"/>
        <end position="628"/>
    </location>
</feature>
<evidence type="ECO:0008006" key="6">
    <source>
        <dbReference type="Google" id="ProtNLM"/>
    </source>
</evidence>
<organism evidence="4 5">
    <name type="scientific">Paramecium tetraurelia</name>
    <dbReference type="NCBI Taxonomy" id="5888"/>
    <lineage>
        <taxon>Eukaryota</taxon>
        <taxon>Sar</taxon>
        <taxon>Alveolata</taxon>
        <taxon>Ciliophora</taxon>
        <taxon>Intramacronucleata</taxon>
        <taxon>Oligohymenophorea</taxon>
        <taxon>Peniculida</taxon>
        <taxon>Parameciidae</taxon>
        <taxon>Paramecium</taxon>
    </lineage>
</organism>
<dbReference type="SUPFAM" id="SSF51045">
    <property type="entry name" value="WW domain"/>
    <property type="match status" value="2"/>
</dbReference>
<dbReference type="InterPro" id="IPR039726">
    <property type="entry name" value="Prp40-like"/>
</dbReference>
<dbReference type="Gene3D" id="1.10.10.440">
    <property type="entry name" value="FF domain"/>
    <property type="match status" value="4"/>
</dbReference>
<dbReference type="FunFam" id="1.10.10.440:FF:000072">
    <property type="entry name" value="Uncharacterized protein"/>
    <property type="match status" value="1"/>
</dbReference>
<sequence>MDSIEKEVDIERGYWSKHSSANGQTYYYNVKTGQSQWDKPECLQDEESEVEEEWQQYLTEDGKPYWYNRITRESKWQKPEEEQYTSGEEEDIIPPNPIDQFTQLLKDNKITSSVKWDSVVKQLQSDSRWKCIVSISHKKKIYNQYLEEMKKQEKEENKTKFSMAKEDFMKMLEEHKILSSDIKLWKVQSYLVTDARWKAIPDEKERENLFQDYLDKLYKQEQEQMKENRKTTTEDFRKRLQRHIEIGVLSHSSTWEECLKLFSQDRLLQQMLPIDALGVFEEVINPLYEQWRQSIISKYRQNRINFRELLQEHLAEGLLTHKTKWGQFVQTIQQDDRFICMLGQPGSQPHELFLDFISHLKQNHQLYKSELKMHLQQKGVKVLTNVSFEEVDAYFFDNQIWTKMPSHEKKYYYRYFQENIKQSSNIQSKRYKKMCKRYIKLLKSLPDYKSYEEMLPIINQKIQENPKLAGLVEEQKKAQYESFVANLQQLQSQQQQTQSQQIPIVPIVNQQQQQQIQQQQQQQQQSTQIQEEPIQQQQQTSEKDQSERKKKKKKEKKEKKEKKSKEEGSVRQDLSQVEPEKTKNVKQEHEPEPGEIQPNYDFNDQEKSKSKGKKHHKSHYKSKKHHKQ</sequence>
<reference evidence="4 5" key="1">
    <citation type="journal article" date="2006" name="Nature">
        <title>Global trends of whole-genome duplications revealed by the ciliate Paramecium tetraurelia.</title>
        <authorList>
            <consortium name="Genoscope"/>
            <person name="Aury J.-M."/>
            <person name="Jaillon O."/>
            <person name="Duret L."/>
            <person name="Noel B."/>
            <person name="Jubin C."/>
            <person name="Porcel B.M."/>
            <person name="Segurens B."/>
            <person name="Daubin V."/>
            <person name="Anthouard V."/>
            <person name="Aiach N."/>
            <person name="Arnaiz O."/>
            <person name="Billaut A."/>
            <person name="Beisson J."/>
            <person name="Blanc I."/>
            <person name="Bouhouche K."/>
            <person name="Camara F."/>
            <person name="Duharcourt S."/>
            <person name="Guigo R."/>
            <person name="Gogendeau D."/>
            <person name="Katinka M."/>
            <person name="Keller A.-M."/>
            <person name="Kissmehl R."/>
            <person name="Klotz C."/>
            <person name="Koll F."/>
            <person name="Le Moue A."/>
            <person name="Lepere C."/>
            <person name="Malinsky S."/>
            <person name="Nowacki M."/>
            <person name="Nowak J.K."/>
            <person name="Plattner H."/>
            <person name="Poulain J."/>
            <person name="Ruiz F."/>
            <person name="Serrano V."/>
            <person name="Zagulski M."/>
            <person name="Dessen P."/>
            <person name="Betermier M."/>
            <person name="Weissenbach J."/>
            <person name="Scarpelli C."/>
            <person name="Schachter V."/>
            <person name="Sperling L."/>
            <person name="Meyer E."/>
            <person name="Cohen J."/>
            <person name="Wincker P."/>
        </authorList>
    </citation>
    <scope>NUCLEOTIDE SEQUENCE [LARGE SCALE GENOMIC DNA]</scope>
    <source>
        <strain evidence="4 5">Stock d4-2</strain>
    </source>
</reference>
<dbReference type="OMA" id="IWELETK"/>
<dbReference type="GO" id="GO:0003723">
    <property type="term" value="F:RNA binding"/>
    <property type="evidence" value="ECO:0000318"/>
    <property type="project" value="GO_Central"/>
</dbReference>
<feature type="domain" description="FF" evidence="3">
    <location>
        <begin position="160"/>
        <end position="216"/>
    </location>
</feature>
<dbReference type="GO" id="GO:0045292">
    <property type="term" value="P:mRNA cis splicing, via spliceosome"/>
    <property type="evidence" value="ECO:0007669"/>
    <property type="project" value="InterPro"/>
</dbReference>
<name>A0E9S6_PARTE</name>
<dbReference type="OrthoDB" id="187617at2759"/>
<dbReference type="GO" id="GO:0000398">
    <property type="term" value="P:mRNA splicing, via spliceosome"/>
    <property type="evidence" value="ECO:0000318"/>
    <property type="project" value="GO_Central"/>
</dbReference>
<feature type="domain" description="WW" evidence="2">
    <location>
        <begin position="15"/>
        <end position="42"/>
    </location>
</feature>
<dbReference type="Proteomes" id="UP000000600">
    <property type="component" value="Unassembled WGS sequence"/>
</dbReference>
<dbReference type="GO" id="GO:0071004">
    <property type="term" value="C:U2-type prespliceosome"/>
    <property type="evidence" value="ECO:0000318"/>
    <property type="project" value="GO_Central"/>
</dbReference>
<evidence type="ECO:0000256" key="1">
    <source>
        <dbReference type="SAM" id="MobiDB-lite"/>
    </source>
</evidence>
<dbReference type="PROSITE" id="PS50020">
    <property type="entry name" value="WW_DOMAIN_2"/>
    <property type="match status" value="2"/>
</dbReference>
<dbReference type="AlphaFoldDB" id="A0E9S6"/>
<dbReference type="InterPro" id="IPR002713">
    <property type="entry name" value="FF_domain"/>
</dbReference>
<dbReference type="FunFam" id="1.10.10.440:FF:000071">
    <property type="entry name" value="Uncharacterized protein"/>
    <property type="match status" value="1"/>
</dbReference>
<dbReference type="HOGENOM" id="CLU_435803_0_0_1"/>
<dbReference type="RefSeq" id="XP_001459440.1">
    <property type="nucleotide sequence ID" value="XM_001459403.1"/>
</dbReference>
<dbReference type="GO" id="GO:0005685">
    <property type="term" value="C:U1 snRNP"/>
    <property type="evidence" value="ECO:0000318"/>
    <property type="project" value="GO_Central"/>
</dbReference>
<gene>
    <name evidence="4" type="ORF">GSPATT00024774001</name>
</gene>
<feature type="region of interest" description="Disordered" evidence="1">
    <location>
        <begin position="529"/>
        <end position="628"/>
    </location>
</feature>
<dbReference type="KEGG" id="ptm:GSPATT00024774001"/>
<protein>
    <recommendedName>
        <fullName evidence="6">WW domain-containing protein</fullName>
    </recommendedName>
</protein>
<evidence type="ECO:0000313" key="5">
    <source>
        <dbReference type="Proteomes" id="UP000000600"/>
    </source>
</evidence>
<feature type="domain" description="WW" evidence="2">
    <location>
        <begin position="48"/>
        <end position="81"/>
    </location>
</feature>
<dbReference type="InParanoid" id="A0E9S6"/>
<dbReference type="EMBL" id="CT868666">
    <property type="protein sequence ID" value="CAK92043.1"/>
    <property type="molecule type" value="Genomic_DNA"/>
</dbReference>